<evidence type="ECO:0000256" key="1">
    <source>
        <dbReference type="SAM" id="SignalP"/>
    </source>
</evidence>
<accession>A0A840PK08</accession>
<name>A0A840PK08_9ACTN</name>
<gene>
    <name evidence="2" type="ORF">HNP84_009195</name>
</gene>
<evidence type="ECO:0000313" key="3">
    <source>
        <dbReference type="Proteomes" id="UP000578449"/>
    </source>
</evidence>
<keyword evidence="3" id="KW-1185">Reference proteome</keyword>
<proteinExistence type="predicted"/>
<dbReference type="EMBL" id="JACHGN010000029">
    <property type="protein sequence ID" value="MBB5139432.1"/>
    <property type="molecule type" value="Genomic_DNA"/>
</dbReference>
<sequence>MAKIRTIVAGAAVVAALSIGVAAAPTQAATTAAASVTMQDAVSVRPLSPGTRVHVIPGQSFASGSTGPTGLTFCPLGQHG</sequence>
<feature type="chain" id="PRO_5038799041" evidence="1">
    <location>
        <begin position="24"/>
        <end position="80"/>
    </location>
</feature>
<keyword evidence="1" id="KW-0732">Signal</keyword>
<reference evidence="2 3" key="1">
    <citation type="submission" date="2020-08" db="EMBL/GenBank/DDBJ databases">
        <title>Genomic Encyclopedia of Type Strains, Phase IV (KMG-IV): sequencing the most valuable type-strain genomes for metagenomic binning, comparative biology and taxonomic classification.</title>
        <authorList>
            <person name="Goeker M."/>
        </authorList>
    </citation>
    <scope>NUCLEOTIDE SEQUENCE [LARGE SCALE GENOMIC DNA]</scope>
    <source>
        <strain evidence="2 3">DSM 45615</strain>
    </source>
</reference>
<organism evidence="2 3">
    <name type="scientific">Thermocatellispora tengchongensis</name>
    <dbReference type="NCBI Taxonomy" id="1073253"/>
    <lineage>
        <taxon>Bacteria</taxon>
        <taxon>Bacillati</taxon>
        <taxon>Actinomycetota</taxon>
        <taxon>Actinomycetes</taxon>
        <taxon>Streptosporangiales</taxon>
        <taxon>Streptosporangiaceae</taxon>
        <taxon>Thermocatellispora</taxon>
    </lineage>
</organism>
<feature type="signal peptide" evidence="1">
    <location>
        <begin position="1"/>
        <end position="23"/>
    </location>
</feature>
<dbReference type="AlphaFoldDB" id="A0A840PK08"/>
<evidence type="ECO:0000313" key="2">
    <source>
        <dbReference type="EMBL" id="MBB5139432.1"/>
    </source>
</evidence>
<comment type="caution">
    <text evidence="2">The sequence shown here is derived from an EMBL/GenBank/DDBJ whole genome shotgun (WGS) entry which is preliminary data.</text>
</comment>
<dbReference type="Proteomes" id="UP000578449">
    <property type="component" value="Unassembled WGS sequence"/>
</dbReference>
<protein>
    <submittedName>
        <fullName evidence="2">Spy/CpxP family protein refolding chaperone</fullName>
    </submittedName>
</protein>